<reference evidence="3" key="5">
    <citation type="submission" date="2018-04" db="UniProtKB">
        <authorList>
            <consortium name="EnsemblFungi"/>
        </authorList>
    </citation>
    <scope>IDENTIFICATION</scope>
    <source>
        <strain evidence="3">R3-111a-1</strain>
    </source>
</reference>
<dbReference type="GO" id="GO:0016887">
    <property type="term" value="F:ATP hydrolysis activity"/>
    <property type="evidence" value="ECO:0007669"/>
    <property type="project" value="TreeGrafter"/>
</dbReference>
<organism evidence="2">
    <name type="scientific">Gaeumannomyces tritici (strain R3-111a-1)</name>
    <name type="common">Wheat and barley take-all root rot fungus</name>
    <name type="synonym">Gaeumannomyces graminis var. tritici</name>
    <dbReference type="NCBI Taxonomy" id="644352"/>
    <lineage>
        <taxon>Eukaryota</taxon>
        <taxon>Fungi</taxon>
        <taxon>Dikarya</taxon>
        <taxon>Ascomycota</taxon>
        <taxon>Pezizomycotina</taxon>
        <taxon>Sordariomycetes</taxon>
        <taxon>Sordariomycetidae</taxon>
        <taxon>Magnaporthales</taxon>
        <taxon>Magnaporthaceae</taxon>
        <taxon>Gaeumannomyces</taxon>
    </lineage>
</organism>
<reference evidence="3" key="4">
    <citation type="journal article" date="2015" name="G3 (Bethesda)">
        <title>Genome sequences of three phytopathogenic species of the Magnaporthaceae family of fungi.</title>
        <authorList>
            <person name="Okagaki L.H."/>
            <person name="Nunes C.C."/>
            <person name="Sailsbery J."/>
            <person name="Clay B."/>
            <person name="Brown D."/>
            <person name="John T."/>
            <person name="Oh Y."/>
            <person name="Young N."/>
            <person name="Fitzgerald M."/>
            <person name="Haas B.J."/>
            <person name="Zeng Q."/>
            <person name="Young S."/>
            <person name="Adiconis X."/>
            <person name="Fan L."/>
            <person name="Levin J.Z."/>
            <person name="Mitchell T.K."/>
            <person name="Okubara P.A."/>
            <person name="Farman M.L."/>
            <person name="Kohn L.M."/>
            <person name="Birren B."/>
            <person name="Ma L.-J."/>
            <person name="Dean R.A."/>
        </authorList>
    </citation>
    <scope>NUCLEOTIDE SEQUENCE</scope>
    <source>
        <strain evidence="3">R3-111a-1</strain>
    </source>
</reference>
<evidence type="ECO:0000313" key="3">
    <source>
        <dbReference type="EnsemblFungi" id="EJT73566"/>
    </source>
</evidence>
<reference evidence="2" key="2">
    <citation type="submission" date="2010-07" db="EMBL/GenBank/DDBJ databases">
        <authorList>
            <consortium name="The Broad Institute Genome Sequencing Platform"/>
            <consortium name="Broad Institute Genome Sequencing Center for Infectious Disease"/>
            <person name="Ma L.-J."/>
            <person name="Dead R."/>
            <person name="Young S."/>
            <person name="Zeng Q."/>
            <person name="Koehrsen M."/>
            <person name="Alvarado L."/>
            <person name="Berlin A."/>
            <person name="Chapman S.B."/>
            <person name="Chen Z."/>
            <person name="Freedman E."/>
            <person name="Gellesch M."/>
            <person name="Goldberg J."/>
            <person name="Griggs A."/>
            <person name="Gujja S."/>
            <person name="Heilman E.R."/>
            <person name="Heiman D."/>
            <person name="Hepburn T."/>
            <person name="Howarth C."/>
            <person name="Jen D."/>
            <person name="Larson L."/>
            <person name="Mehta T."/>
            <person name="Neiman D."/>
            <person name="Pearson M."/>
            <person name="Roberts A."/>
            <person name="Saif S."/>
            <person name="Shea T."/>
            <person name="Shenoy N."/>
            <person name="Sisk P."/>
            <person name="Stolte C."/>
            <person name="Sykes S."/>
            <person name="Walk T."/>
            <person name="White J."/>
            <person name="Yandava C."/>
            <person name="Haas B."/>
            <person name="Nusbaum C."/>
            <person name="Birren B."/>
        </authorList>
    </citation>
    <scope>NUCLEOTIDE SEQUENCE</scope>
    <source>
        <strain evidence="2">R3-111a-1</strain>
    </source>
</reference>
<dbReference type="Gene3D" id="3.40.50.620">
    <property type="entry name" value="HUPs"/>
    <property type="match status" value="1"/>
</dbReference>
<accession>J3P1M4</accession>
<dbReference type="EMBL" id="GL385398">
    <property type="protein sequence ID" value="EJT73566.1"/>
    <property type="molecule type" value="Genomic_DNA"/>
</dbReference>
<evidence type="ECO:0000256" key="1">
    <source>
        <dbReference type="SAM" id="MobiDB-lite"/>
    </source>
</evidence>
<keyword evidence="2" id="KW-0548">Nucleotidyltransferase</keyword>
<dbReference type="EnsemblFungi" id="EJT73566">
    <property type="protein sequence ID" value="EJT73566"/>
    <property type="gene ID" value="GGTG_07422"/>
</dbReference>
<dbReference type="GO" id="GO:0000309">
    <property type="term" value="F:nicotinamide-nucleotide adenylyltransferase activity"/>
    <property type="evidence" value="ECO:0007669"/>
    <property type="project" value="TreeGrafter"/>
</dbReference>
<dbReference type="PANTHER" id="PTHR31285">
    <property type="entry name" value="NICOTINAMIDE MONONUCLEOTIDE ADENYLYLTRANSFERASE"/>
    <property type="match status" value="1"/>
</dbReference>
<feature type="region of interest" description="Disordered" evidence="1">
    <location>
        <begin position="320"/>
        <end position="360"/>
    </location>
</feature>
<dbReference type="HOGENOM" id="CLU_032651_0_0_1"/>
<dbReference type="InterPro" id="IPR014729">
    <property type="entry name" value="Rossmann-like_a/b/a_fold"/>
</dbReference>
<evidence type="ECO:0000313" key="2">
    <source>
        <dbReference type="EMBL" id="EJT73566.1"/>
    </source>
</evidence>
<reference evidence="4" key="1">
    <citation type="submission" date="2010-07" db="EMBL/GenBank/DDBJ databases">
        <title>The genome sequence of Gaeumannomyces graminis var. tritici strain R3-111a-1.</title>
        <authorList>
            <consortium name="The Broad Institute Genome Sequencing Platform"/>
            <person name="Ma L.-J."/>
            <person name="Dead R."/>
            <person name="Young S."/>
            <person name="Zeng Q."/>
            <person name="Koehrsen M."/>
            <person name="Alvarado L."/>
            <person name="Berlin A."/>
            <person name="Chapman S.B."/>
            <person name="Chen Z."/>
            <person name="Freedman E."/>
            <person name="Gellesch M."/>
            <person name="Goldberg J."/>
            <person name="Griggs A."/>
            <person name="Gujja S."/>
            <person name="Heilman E.R."/>
            <person name="Heiman D."/>
            <person name="Hepburn T."/>
            <person name="Howarth C."/>
            <person name="Jen D."/>
            <person name="Larson L."/>
            <person name="Mehta T."/>
            <person name="Neiman D."/>
            <person name="Pearson M."/>
            <person name="Roberts A."/>
            <person name="Saif S."/>
            <person name="Shea T."/>
            <person name="Shenoy N."/>
            <person name="Sisk P."/>
            <person name="Stolte C."/>
            <person name="Sykes S."/>
            <person name="Walk T."/>
            <person name="White J."/>
            <person name="Yandava C."/>
            <person name="Haas B."/>
            <person name="Nusbaum C."/>
            <person name="Birren B."/>
        </authorList>
    </citation>
    <scope>NUCLEOTIDE SEQUENCE [LARGE SCALE GENOMIC DNA]</scope>
    <source>
        <strain evidence="4">R3-111a-1</strain>
    </source>
</reference>
<reference evidence="2" key="3">
    <citation type="submission" date="2010-09" db="EMBL/GenBank/DDBJ databases">
        <title>Annotation of Gaeumannomyces graminis var. tritici R3-111a-1.</title>
        <authorList>
            <consortium name="The Broad Institute Genome Sequencing Platform"/>
            <person name="Ma L.-J."/>
            <person name="Dead R."/>
            <person name="Young S.K."/>
            <person name="Zeng Q."/>
            <person name="Gargeya S."/>
            <person name="Fitzgerald M."/>
            <person name="Haas B."/>
            <person name="Abouelleil A."/>
            <person name="Alvarado L."/>
            <person name="Arachchi H.M."/>
            <person name="Berlin A."/>
            <person name="Brown A."/>
            <person name="Chapman S.B."/>
            <person name="Chen Z."/>
            <person name="Dunbar C."/>
            <person name="Freedman E."/>
            <person name="Gearin G."/>
            <person name="Gellesch M."/>
            <person name="Goldberg J."/>
            <person name="Griggs A."/>
            <person name="Gujja S."/>
            <person name="Heiman D."/>
            <person name="Howarth C."/>
            <person name="Larson L."/>
            <person name="Lui A."/>
            <person name="MacDonald P.J.P."/>
            <person name="Mehta T."/>
            <person name="Montmayeur A."/>
            <person name="Murphy C."/>
            <person name="Neiman D."/>
            <person name="Pearson M."/>
            <person name="Priest M."/>
            <person name="Roberts A."/>
            <person name="Saif S."/>
            <person name="Shea T."/>
            <person name="Shenoy N."/>
            <person name="Sisk P."/>
            <person name="Stolte C."/>
            <person name="Sykes S."/>
            <person name="Yandava C."/>
            <person name="Wortman J."/>
            <person name="Nusbaum C."/>
            <person name="Birren B."/>
        </authorList>
    </citation>
    <scope>NUCLEOTIDE SEQUENCE</scope>
    <source>
        <strain evidence="2">R3-111a-1</strain>
    </source>
</reference>
<dbReference type="GO" id="GO:0005737">
    <property type="term" value="C:cytoplasm"/>
    <property type="evidence" value="ECO:0007669"/>
    <property type="project" value="TreeGrafter"/>
</dbReference>
<dbReference type="AlphaFoldDB" id="J3P1M4"/>
<dbReference type="PANTHER" id="PTHR31285:SF0">
    <property type="entry name" value="NICOTINAMIDE MONONUCLEOTIDE ADENYLYLTRANSFERASE"/>
    <property type="match status" value="1"/>
</dbReference>
<dbReference type="RefSeq" id="XP_009223510.1">
    <property type="nucleotide sequence ID" value="XM_009225246.1"/>
</dbReference>
<dbReference type="FunCoup" id="J3P1M4">
    <property type="interactions" value="42"/>
</dbReference>
<gene>
    <name evidence="3" type="primary">20347880</name>
    <name evidence="2" type="ORF">GGTG_07422</name>
</gene>
<keyword evidence="4" id="KW-1185">Reference proteome</keyword>
<proteinExistence type="predicted"/>
<evidence type="ECO:0000313" key="4">
    <source>
        <dbReference type="Proteomes" id="UP000006039"/>
    </source>
</evidence>
<dbReference type="GeneID" id="20347880"/>
<keyword evidence="2" id="KW-0808">Transferase</keyword>
<name>J3P1M4_GAET3</name>
<dbReference type="Proteomes" id="UP000006039">
    <property type="component" value="Unassembled WGS sequence"/>
</dbReference>
<dbReference type="SUPFAM" id="SSF52374">
    <property type="entry name" value="Nucleotidylyl transferase"/>
    <property type="match status" value="1"/>
</dbReference>
<dbReference type="eggNOG" id="ENOG502RXY8">
    <property type="taxonomic scope" value="Eukaryota"/>
</dbReference>
<sequence length="360" mass="40342">MVEPVADAKGVRPWAEADLAHFLKSGSDFAIVRRLPCHEKPQEVGQVLPLADLENTLGPERILVLDSSFNPPTKAHRQMAIEAVAHYGSHGTRLLLLLSVNNADKAAKPAAFPARWAMMELLARDLALYFWEQQEQADRQRAAGWPKHELSPWFGIDMALTTLPYFHQKSEALAAAETHTFVPRWPNTDRRAQQVLLVGFDTLTRILDPRYYPPGRVAETLGPMFERATLRVTLRAGASAIDGWEQRRYVSAVRTGRDCKWTQWTWREKVVVAEETHRALGAETDISSTRARTAVAEQNWALLATLVPPKIAQWIQEQELYREESQGSSTEGGQALHHPEGPTSQAEETRASYTEAGQAP</sequence>
<protein>
    <submittedName>
        <fullName evidence="2">Cytidylyltransferase</fullName>
    </submittedName>
</protein>
<dbReference type="GO" id="GO:0005634">
    <property type="term" value="C:nucleus"/>
    <property type="evidence" value="ECO:0007669"/>
    <property type="project" value="TreeGrafter"/>
</dbReference>
<dbReference type="VEuPathDB" id="FungiDB:GGTG_07422"/>
<dbReference type="STRING" id="644352.J3P1M4"/>
<dbReference type="OrthoDB" id="5591297at2759"/>